<name>A0AAD9R5Q9_ACRCE</name>
<protein>
    <submittedName>
        <fullName evidence="3">Transforming growth factor beta regulator 1</fullName>
    </submittedName>
</protein>
<dbReference type="Proteomes" id="UP001249851">
    <property type="component" value="Unassembled WGS sequence"/>
</dbReference>
<feature type="compositionally biased region" description="Acidic residues" evidence="1">
    <location>
        <begin position="1"/>
        <end position="24"/>
    </location>
</feature>
<feature type="region of interest" description="Disordered" evidence="1">
    <location>
        <begin position="435"/>
        <end position="454"/>
    </location>
</feature>
<evidence type="ECO:0000313" key="3">
    <source>
        <dbReference type="EMBL" id="KAK2573355.1"/>
    </source>
</evidence>
<dbReference type="Gene3D" id="3.30.160.360">
    <property type="match status" value="1"/>
</dbReference>
<gene>
    <name evidence="3" type="ORF">P5673_001002</name>
</gene>
<dbReference type="SMART" id="SM00542">
    <property type="entry name" value="FYRC"/>
    <property type="match status" value="1"/>
</dbReference>
<comment type="caution">
    <text evidence="3">The sequence shown here is derived from an EMBL/GenBank/DDBJ whole genome shotgun (WGS) entry which is preliminary data.</text>
</comment>
<accession>A0AAD9R5Q9</accession>
<feature type="compositionally biased region" description="Basic residues" evidence="1">
    <location>
        <begin position="175"/>
        <end position="186"/>
    </location>
</feature>
<feature type="domain" description="INO80 complex subunit E N-terminal" evidence="2">
    <location>
        <begin position="37"/>
        <end position="84"/>
    </location>
</feature>
<feature type="region of interest" description="Disordered" evidence="1">
    <location>
        <begin position="400"/>
        <end position="419"/>
    </location>
</feature>
<proteinExistence type="predicted"/>
<dbReference type="PROSITE" id="PS51543">
    <property type="entry name" value="FYRC"/>
    <property type="match status" value="1"/>
</dbReference>
<feature type="region of interest" description="Disordered" evidence="1">
    <location>
        <begin position="1"/>
        <end position="32"/>
    </location>
</feature>
<feature type="region of interest" description="Disordered" evidence="1">
    <location>
        <begin position="365"/>
        <end position="386"/>
    </location>
</feature>
<feature type="compositionally biased region" description="Basic and acidic residues" evidence="1">
    <location>
        <begin position="165"/>
        <end position="174"/>
    </location>
</feature>
<dbReference type="Pfam" id="PF24237">
    <property type="entry name" value="INO80E"/>
    <property type="match status" value="1"/>
</dbReference>
<feature type="compositionally biased region" description="Low complexity" evidence="1">
    <location>
        <begin position="188"/>
        <end position="210"/>
    </location>
</feature>
<evidence type="ECO:0000259" key="2">
    <source>
        <dbReference type="Pfam" id="PF24237"/>
    </source>
</evidence>
<dbReference type="GO" id="GO:0005634">
    <property type="term" value="C:nucleus"/>
    <property type="evidence" value="ECO:0007669"/>
    <property type="project" value="InterPro"/>
</dbReference>
<evidence type="ECO:0000313" key="4">
    <source>
        <dbReference type="Proteomes" id="UP001249851"/>
    </source>
</evidence>
<feature type="region of interest" description="Disordered" evidence="1">
    <location>
        <begin position="123"/>
        <end position="228"/>
    </location>
</feature>
<dbReference type="Pfam" id="PF05965">
    <property type="entry name" value="FYRC"/>
    <property type="match status" value="1"/>
</dbReference>
<dbReference type="AlphaFoldDB" id="A0AAD9R5Q9"/>
<feature type="compositionally biased region" description="Basic residues" evidence="1">
    <location>
        <begin position="217"/>
        <end position="228"/>
    </location>
</feature>
<dbReference type="EMBL" id="JARQWQ010000002">
    <property type="protein sequence ID" value="KAK2573355.1"/>
    <property type="molecule type" value="Genomic_DNA"/>
</dbReference>
<sequence length="454" mass="48110">MEAEVEDDEDDDDSMDNETTEADEQCLRTKESKHPVDYKRKYLGLKRIIKQLVFENGALSDEITKTESKLQRAKVERKFILKRLFQFQAAAEAGVFQGSPYGPIPMEMMPPVMLPPSFPMDKVKAPRVPAKRTASKAKTEKEPKPSSGTASKAQKPVTDGTGAKDGVKEKPVKQEKKKPVKPKKPKTQPENSQGASATAATTVKAVSGTVPGPPVVKPKRKKPGTAVKRKVQPIAVDAKGKPIFPIALGGLTVHSLGEFEMCPEDDPDHPIIASSATACHCVVLKAVNKARGRDASNTGSGPEFFGFSHPTIQYLIQSKLSSSATGDPSGVAQGIPTTATDDSIVSLDEEDPLQTGMHPGLQTLASTITPMSSPGLGSPSPGTRLDDLEADNEMDTGMNTLMSSPSRSTFPTSLSGIPLSPTAAGQGSFVLPTSPLFGNTSGFPGTGIPESPPK</sequence>
<reference evidence="3" key="1">
    <citation type="journal article" date="2023" name="G3 (Bethesda)">
        <title>Whole genome assembly and annotation of the endangered Caribbean coral Acropora cervicornis.</title>
        <authorList>
            <person name="Selwyn J.D."/>
            <person name="Vollmer S.V."/>
        </authorList>
    </citation>
    <scope>NUCLEOTIDE SEQUENCE</scope>
    <source>
        <strain evidence="3">K2</strain>
    </source>
</reference>
<feature type="compositionally biased region" description="Polar residues" evidence="1">
    <location>
        <begin position="400"/>
        <end position="415"/>
    </location>
</feature>
<feature type="compositionally biased region" description="Low complexity" evidence="1">
    <location>
        <begin position="370"/>
        <end position="382"/>
    </location>
</feature>
<organism evidence="3 4">
    <name type="scientific">Acropora cervicornis</name>
    <name type="common">Staghorn coral</name>
    <dbReference type="NCBI Taxonomy" id="6130"/>
    <lineage>
        <taxon>Eukaryota</taxon>
        <taxon>Metazoa</taxon>
        <taxon>Cnidaria</taxon>
        <taxon>Anthozoa</taxon>
        <taxon>Hexacorallia</taxon>
        <taxon>Scleractinia</taxon>
        <taxon>Astrocoeniina</taxon>
        <taxon>Acroporidae</taxon>
        <taxon>Acropora</taxon>
    </lineage>
</organism>
<keyword evidence="4" id="KW-1185">Reference proteome</keyword>
<dbReference type="InterPro" id="IPR003889">
    <property type="entry name" value="FYrich_C"/>
</dbReference>
<dbReference type="InterPro" id="IPR056515">
    <property type="entry name" value="INO80E_N"/>
</dbReference>
<reference evidence="3" key="2">
    <citation type="journal article" date="2023" name="Science">
        <title>Genomic signatures of disease resistance in endangered staghorn corals.</title>
        <authorList>
            <person name="Vollmer S.V."/>
            <person name="Selwyn J.D."/>
            <person name="Despard B.A."/>
            <person name="Roesel C.L."/>
        </authorList>
    </citation>
    <scope>NUCLEOTIDE SEQUENCE</scope>
    <source>
        <strain evidence="3">K2</strain>
    </source>
</reference>
<evidence type="ECO:0000256" key="1">
    <source>
        <dbReference type="SAM" id="MobiDB-lite"/>
    </source>
</evidence>